<feature type="signal peptide" evidence="1">
    <location>
        <begin position="1"/>
        <end position="17"/>
    </location>
</feature>
<protein>
    <recommendedName>
        <fullName evidence="4">Secreted protein</fullName>
    </recommendedName>
</protein>
<reference evidence="2 3" key="1">
    <citation type="journal article" date="2021" name="Elife">
        <title>Chloroplast acquisition without the gene transfer in kleptoplastic sea slugs, Plakobranchus ocellatus.</title>
        <authorList>
            <person name="Maeda T."/>
            <person name="Takahashi S."/>
            <person name="Yoshida T."/>
            <person name="Shimamura S."/>
            <person name="Takaki Y."/>
            <person name="Nagai Y."/>
            <person name="Toyoda A."/>
            <person name="Suzuki Y."/>
            <person name="Arimoto A."/>
            <person name="Ishii H."/>
            <person name="Satoh N."/>
            <person name="Nishiyama T."/>
            <person name="Hasebe M."/>
            <person name="Maruyama T."/>
            <person name="Minagawa J."/>
            <person name="Obokata J."/>
            <person name="Shigenobu S."/>
        </authorList>
    </citation>
    <scope>NUCLEOTIDE SEQUENCE [LARGE SCALE GENOMIC DNA]</scope>
</reference>
<organism evidence="2 3">
    <name type="scientific">Plakobranchus ocellatus</name>
    <dbReference type="NCBI Taxonomy" id="259542"/>
    <lineage>
        <taxon>Eukaryota</taxon>
        <taxon>Metazoa</taxon>
        <taxon>Spiralia</taxon>
        <taxon>Lophotrochozoa</taxon>
        <taxon>Mollusca</taxon>
        <taxon>Gastropoda</taxon>
        <taxon>Heterobranchia</taxon>
        <taxon>Euthyneura</taxon>
        <taxon>Panpulmonata</taxon>
        <taxon>Sacoglossa</taxon>
        <taxon>Placobranchoidea</taxon>
        <taxon>Plakobranchidae</taxon>
        <taxon>Plakobranchus</taxon>
    </lineage>
</organism>
<proteinExistence type="predicted"/>
<name>A0AAV3ZZ58_9GAST</name>
<evidence type="ECO:0000313" key="3">
    <source>
        <dbReference type="Proteomes" id="UP000735302"/>
    </source>
</evidence>
<evidence type="ECO:0000313" key="2">
    <source>
        <dbReference type="EMBL" id="GFN99861.1"/>
    </source>
</evidence>
<gene>
    <name evidence="2" type="ORF">PoB_002636700</name>
</gene>
<dbReference type="AlphaFoldDB" id="A0AAV3ZZ58"/>
<evidence type="ECO:0008006" key="4">
    <source>
        <dbReference type="Google" id="ProtNLM"/>
    </source>
</evidence>
<comment type="caution">
    <text evidence="2">The sequence shown here is derived from an EMBL/GenBank/DDBJ whole genome shotgun (WGS) entry which is preliminary data.</text>
</comment>
<keyword evidence="1" id="KW-0732">Signal</keyword>
<dbReference type="Proteomes" id="UP000735302">
    <property type="component" value="Unassembled WGS sequence"/>
</dbReference>
<sequence length="136" mass="14327">MVVIVVVMVTVAAVAEAAEAEAEVAAIVIVVTVVVVVKSANRGVSSSVASESVLRSAETLLSRVRAPPPTPWPDGGPESLISPCCRLAICKNQSASLDHMAEKFKLSFSDGVEKGSLLSSHVRYFCICFSFCDKIS</sequence>
<keyword evidence="3" id="KW-1185">Reference proteome</keyword>
<accession>A0AAV3ZZ58</accession>
<dbReference type="EMBL" id="BLXT01003024">
    <property type="protein sequence ID" value="GFN99861.1"/>
    <property type="molecule type" value="Genomic_DNA"/>
</dbReference>
<evidence type="ECO:0000256" key="1">
    <source>
        <dbReference type="SAM" id="SignalP"/>
    </source>
</evidence>
<feature type="chain" id="PRO_5043629583" description="Secreted protein" evidence="1">
    <location>
        <begin position="18"/>
        <end position="136"/>
    </location>
</feature>